<dbReference type="RefSeq" id="WP_151040634.1">
    <property type="nucleotide sequence ID" value="NZ_VZUL01000002.1"/>
</dbReference>
<accession>A0A6A1TLK2</accession>
<evidence type="ECO:0000313" key="2">
    <source>
        <dbReference type="Proteomes" id="UP000386575"/>
    </source>
</evidence>
<dbReference type="AlphaFoldDB" id="A0A6A1TLK2"/>
<dbReference type="Proteomes" id="UP000386575">
    <property type="component" value="Unassembled WGS sequence"/>
</dbReference>
<gene>
    <name evidence="1" type="ORF">F4V91_00605</name>
</gene>
<proteinExistence type="predicted"/>
<protein>
    <submittedName>
        <fullName evidence="1">Uncharacterized protein</fullName>
    </submittedName>
</protein>
<name>A0A6A1TLK2_NEOGA</name>
<comment type="caution">
    <text evidence="1">The sequence shown here is derived from an EMBL/GenBank/DDBJ whole genome shotgun (WGS) entry which is preliminary data.</text>
</comment>
<evidence type="ECO:0000313" key="1">
    <source>
        <dbReference type="EMBL" id="KAB1085066.1"/>
    </source>
</evidence>
<reference evidence="1 2" key="1">
    <citation type="submission" date="2019-09" db="EMBL/GenBank/DDBJ databases">
        <title>Genome sequencing of Ng87 strain.</title>
        <authorList>
            <person name="Karasev E.S."/>
            <person name="Andronov E."/>
        </authorList>
    </citation>
    <scope>NUCLEOTIDE SEQUENCE [LARGE SCALE GENOMIC DNA]</scope>
    <source>
        <strain evidence="1 2">Ng87</strain>
    </source>
</reference>
<sequence length="102" mass="11446">MTASREIHTMVWRGITIEIAYDPDWLNMSGDYQTAHFDIRSIAPEDAPLPITETGYRSYFAKPAVVAEAGGPVALVTALLDDAAQDRAWKKQEEEARQFTLF</sequence>
<dbReference type="EMBL" id="VZUL01000002">
    <property type="protein sequence ID" value="KAB1085066.1"/>
    <property type="molecule type" value="Genomic_DNA"/>
</dbReference>
<organism evidence="1 2">
    <name type="scientific">Neorhizobium galegae</name>
    <name type="common">Rhizobium galegae</name>
    <dbReference type="NCBI Taxonomy" id="399"/>
    <lineage>
        <taxon>Bacteria</taxon>
        <taxon>Pseudomonadati</taxon>
        <taxon>Pseudomonadota</taxon>
        <taxon>Alphaproteobacteria</taxon>
        <taxon>Hyphomicrobiales</taxon>
        <taxon>Rhizobiaceae</taxon>
        <taxon>Rhizobium/Agrobacterium group</taxon>
        <taxon>Neorhizobium</taxon>
    </lineage>
</organism>